<accession>D3E096</accession>
<protein>
    <submittedName>
        <fullName evidence="1">Uncharacterized protein</fullName>
    </submittedName>
</protein>
<proteinExistence type="predicted"/>
<organism evidence="1 2">
    <name type="scientific">Methanobrevibacter ruminantium (strain ATCC 35063 / DSM 1093 / JCM 13430 / OCM 146 / M1)</name>
    <name type="common">Methanobacterium ruminantium</name>
    <dbReference type="NCBI Taxonomy" id="634498"/>
    <lineage>
        <taxon>Archaea</taxon>
        <taxon>Methanobacteriati</taxon>
        <taxon>Methanobacteriota</taxon>
        <taxon>Methanomada group</taxon>
        <taxon>Methanobacteria</taxon>
        <taxon>Methanobacteriales</taxon>
        <taxon>Methanobacteriaceae</taxon>
        <taxon>Methanobrevibacter</taxon>
    </lineage>
</organism>
<sequence length="155" mass="17660">MYKKLMILALFCFIVIGSASAADFKINDGFNSSLSDYSFYNEDQNMYINIWDYDDEILSEAYLENSSSYRIVSGENNTYNFVFDSYNDMDHVISYITKGYVALDCGVLEIAEVDGKKQIILVSKEGTNVDSLKTCYDELMKFNQNNNIEPIADAI</sequence>
<dbReference type="HOGENOM" id="CLU_1691578_0_0_2"/>
<dbReference type="PATRIC" id="fig|634498.28.peg.1971"/>
<evidence type="ECO:0000313" key="1">
    <source>
        <dbReference type="EMBL" id="ADC47820.1"/>
    </source>
</evidence>
<dbReference type="Proteomes" id="UP000008680">
    <property type="component" value="Chromosome"/>
</dbReference>
<gene>
    <name evidence="1" type="ordered locus">mru_1970</name>
</gene>
<keyword evidence="2" id="KW-1185">Reference proteome</keyword>
<dbReference type="RefSeq" id="WP_012956768.1">
    <property type="nucleotide sequence ID" value="NC_013790.1"/>
</dbReference>
<evidence type="ECO:0000313" key="2">
    <source>
        <dbReference type="Proteomes" id="UP000008680"/>
    </source>
</evidence>
<name>D3E096_METRM</name>
<dbReference type="EMBL" id="CP001719">
    <property type="protein sequence ID" value="ADC47820.1"/>
    <property type="molecule type" value="Genomic_DNA"/>
</dbReference>
<dbReference type="KEGG" id="mru:mru_1970"/>
<dbReference type="GeneID" id="8771640"/>
<reference evidence="1 2" key="1">
    <citation type="journal article" date="2010" name="PLoS ONE">
        <title>The genome sequence of the rumen methanogen Methanobrevibacter ruminantium reveals new possibilities for controlling ruminant methane emissions.</title>
        <authorList>
            <person name="Leahy S.C."/>
            <person name="Kelly W.J."/>
            <person name="Altermann E."/>
            <person name="Ronimus R.S."/>
            <person name="Yeoman C.J."/>
            <person name="Pacheco D.M."/>
            <person name="Li D."/>
            <person name="Kong Z."/>
            <person name="McTavish S."/>
            <person name="Sang C."/>
            <person name="Lambie S.C."/>
            <person name="Janssen P.H."/>
            <person name="Dey D."/>
            <person name="Attwood G.T."/>
        </authorList>
    </citation>
    <scope>NUCLEOTIDE SEQUENCE [LARGE SCALE GENOMIC DNA]</scope>
    <source>
        <strain evidence="2">ATCC 35063 / DSM 1093 / JCM 13430 / OCM 146 / M1</strain>
    </source>
</reference>
<dbReference type="AlphaFoldDB" id="D3E096"/>